<dbReference type="EMBL" id="BPVZ01000060">
    <property type="protein sequence ID" value="GKV22526.1"/>
    <property type="molecule type" value="Genomic_DNA"/>
</dbReference>
<keyword evidence="2" id="KW-1185">Reference proteome</keyword>
<protein>
    <submittedName>
        <fullName evidence="1">Uncharacterized protein</fullName>
    </submittedName>
</protein>
<name>A0AAV5KD63_9ROSI</name>
<comment type="caution">
    <text evidence="1">The sequence shown here is derived from an EMBL/GenBank/DDBJ whole genome shotgun (WGS) entry which is preliminary data.</text>
</comment>
<dbReference type="Proteomes" id="UP001054252">
    <property type="component" value="Unassembled WGS sequence"/>
</dbReference>
<proteinExistence type="predicted"/>
<gene>
    <name evidence="1" type="ORF">SLEP1_g32390</name>
</gene>
<organism evidence="1 2">
    <name type="scientific">Rubroshorea leprosula</name>
    <dbReference type="NCBI Taxonomy" id="152421"/>
    <lineage>
        <taxon>Eukaryota</taxon>
        <taxon>Viridiplantae</taxon>
        <taxon>Streptophyta</taxon>
        <taxon>Embryophyta</taxon>
        <taxon>Tracheophyta</taxon>
        <taxon>Spermatophyta</taxon>
        <taxon>Magnoliopsida</taxon>
        <taxon>eudicotyledons</taxon>
        <taxon>Gunneridae</taxon>
        <taxon>Pentapetalae</taxon>
        <taxon>rosids</taxon>
        <taxon>malvids</taxon>
        <taxon>Malvales</taxon>
        <taxon>Dipterocarpaceae</taxon>
        <taxon>Rubroshorea</taxon>
    </lineage>
</organism>
<reference evidence="1 2" key="1">
    <citation type="journal article" date="2021" name="Commun. Biol.">
        <title>The genome of Shorea leprosula (Dipterocarpaceae) highlights the ecological relevance of drought in aseasonal tropical rainforests.</title>
        <authorList>
            <person name="Ng K.K.S."/>
            <person name="Kobayashi M.J."/>
            <person name="Fawcett J.A."/>
            <person name="Hatakeyama M."/>
            <person name="Paape T."/>
            <person name="Ng C.H."/>
            <person name="Ang C.C."/>
            <person name="Tnah L.H."/>
            <person name="Lee C.T."/>
            <person name="Nishiyama T."/>
            <person name="Sese J."/>
            <person name="O'Brien M.J."/>
            <person name="Copetti D."/>
            <person name="Mohd Noor M.I."/>
            <person name="Ong R.C."/>
            <person name="Putra M."/>
            <person name="Sireger I.Z."/>
            <person name="Indrioko S."/>
            <person name="Kosugi Y."/>
            <person name="Izuno A."/>
            <person name="Isagi Y."/>
            <person name="Lee S.L."/>
            <person name="Shimizu K.K."/>
        </authorList>
    </citation>
    <scope>NUCLEOTIDE SEQUENCE [LARGE SCALE GENOMIC DNA]</scope>
    <source>
        <strain evidence="1">214</strain>
    </source>
</reference>
<sequence>MILTDTQLRGIQLPSQLQGFPSTVLRHLMLLPTSPPPPACRGLFLPKGSGLPVSVTVLMIL</sequence>
<evidence type="ECO:0000313" key="2">
    <source>
        <dbReference type="Proteomes" id="UP001054252"/>
    </source>
</evidence>
<dbReference type="AlphaFoldDB" id="A0AAV5KD63"/>
<accession>A0AAV5KD63</accession>
<evidence type="ECO:0000313" key="1">
    <source>
        <dbReference type="EMBL" id="GKV22526.1"/>
    </source>
</evidence>